<proteinExistence type="predicted"/>
<dbReference type="EMBL" id="APQK01000013">
    <property type="protein sequence ID" value="ENW03954.1"/>
    <property type="molecule type" value="Genomic_DNA"/>
</dbReference>
<gene>
    <name evidence="2" type="ORF">F934_01990</name>
</gene>
<accession>N9FGG8</accession>
<organism evidence="2 3">
    <name type="scientific">Acinetobacter beijerinckii ANC 3835</name>
    <dbReference type="NCBI Taxonomy" id="1217649"/>
    <lineage>
        <taxon>Bacteria</taxon>
        <taxon>Pseudomonadati</taxon>
        <taxon>Pseudomonadota</taxon>
        <taxon>Gammaproteobacteria</taxon>
        <taxon>Moraxellales</taxon>
        <taxon>Moraxellaceae</taxon>
        <taxon>Acinetobacter</taxon>
    </lineage>
</organism>
<reference evidence="2 3" key="1">
    <citation type="submission" date="2013-02" db="EMBL/GenBank/DDBJ databases">
        <title>The Genome Sequence of Acinetobacter beijerinckii ANC 3835.</title>
        <authorList>
            <consortium name="The Broad Institute Genome Sequencing Platform"/>
            <consortium name="The Broad Institute Genome Sequencing Center for Infectious Disease"/>
            <person name="Cerqueira G."/>
            <person name="Feldgarden M."/>
            <person name="Courvalin P."/>
            <person name="Perichon B."/>
            <person name="Grillot-Courvalin C."/>
            <person name="Clermont D."/>
            <person name="Rocha E."/>
            <person name="Yoon E.-J."/>
            <person name="Nemec A."/>
            <person name="Walker B."/>
            <person name="Young S.K."/>
            <person name="Zeng Q."/>
            <person name="Gargeya S."/>
            <person name="Fitzgerald M."/>
            <person name="Haas B."/>
            <person name="Abouelleil A."/>
            <person name="Alvarado L."/>
            <person name="Arachchi H.M."/>
            <person name="Berlin A.M."/>
            <person name="Chapman S.B."/>
            <person name="Dewar J."/>
            <person name="Goldberg J."/>
            <person name="Griggs A."/>
            <person name="Gujja S."/>
            <person name="Hansen M."/>
            <person name="Howarth C."/>
            <person name="Imamovic A."/>
            <person name="Larimer J."/>
            <person name="McCowan C."/>
            <person name="Murphy C."/>
            <person name="Neiman D."/>
            <person name="Pearson M."/>
            <person name="Priest M."/>
            <person name="Roberts A."/>
            <person name="Saif S."/>
            <person name="Shea T."/>
            <person name="Sisk P."/>
            <person name="Sykes S."/>
            <person name="Wortman J."/>
            <person name="Nusbaum C."/>
            <person name="Birren B."/>
        </authorList>
    </citation>
    <scope>NUCLEOTIDE SEQUENCE [LARGE SCALE GENOMIC DNA]</scope>
    <source>
        <strain evidence="2 3">ANC 3835</strain>
    </source>
</reference>
<keyword evidence="1" id="KW-0732">Signal</keyword>
<protein>
    <submittedName>
        <fullName evidence="2">Uncharacterized protein</fullName>
    </submittedName>
</protein>
<name>N9FGG8_9GAMM</name>
<feature type="signal peptide" evidence="1">
    <location>
        <begin position="1"/>
        <end position="18"/>
    </location>
</feature>
<evidence type="ECO:0000313" key="3">
    <source>
        <dbReference type="Proteomes" id="UP000018417"/>
    </source>
</evidence>
<sequence>MKKIVASILLLSSQNIFAEPITINVAQFLDEVYTAQKHPNFIQGYETGDKSQFILFRAKELDSTGVKVVIEKAINASYGSFPRYSITKTELSCEDQSLKRTFFFFDEFGNLGHFQEQEPVVLVMDTDLGKLACRIKEQ</sequence>
<dbReference type="Proteomes" id="UP000018417">
    <property type="component" value="Unassembled WGS sequence"/>
</dbReference>
<dbReference type="HOGENOM" id="CLU_159757_0_0_6"/>
<evidence type="ECO:0000256" key="1">
    <source>
        <dbReference type="SAM" id="SignalP"/>
    </source>
</evidence>
<feature type="chain" id="PRO_5004142418" evidence="1">
    <location>
        <begin position="19"/>
        <end position="138"/>
    </location>
</feature>
<evidence type="ECO:0000313" key="2">
    <source>
        <dbReference type="EMBL" id="ENW03954.1"/>
    </source>
</evidence>
<dbReference type="AlphaFoldDB" id="N9FGG8"/>
<comment type="caution">
    <text evidence="2">The sequence shown here is derived from an EMBL/GenBank/DDBJ whole genome shotgun (WGS) entry which is preliminary data.</text>
</comment>
<dbReference type="RefSeq" id="WP_005054375.1">
    <property type="nucleotide sequence ID" value="NZ_KB849759.1"/>
</dbReference>
<dbReference type="PATRIC" id="fig|1217649.3.peg.1928"/>